<evidence type="ECO:0000313" key="1">
    <source>
        <dbReference type="EMBL" id="KKM68431.1"/>
    </source>
</evidence>
<dbReference type="EMBL" id="LAZR01010168">
    <property type="protein sequence ID" value="KKM68431.1"/>
    <property type="molecule type" value="Genomic_DNA"/>
</dbReference>
<reference evidence="1" key="1">
    <citation type="journal article" date="2015" name="Nature">
        <title>Complex archaea that bridge the gap between prokaryotes and eukaryotes.</title>
        <authorList>
            <person name="Spang A."/>
            <person name="Saw J.H."/>
            <person name="Jorgensen S.L."/>
            <person name="Zaremba-Niedzwiedzka K."/>
            <person name="Martijn J."/>
            <person name="Lind A.E."/>
            <person name="van Eijk R."/>
            <person name="Schleper C."/>
            <person name="Guy L."/>
            <person name="Ettema T.J."/>
        </authorList>
    </citation>
    <scope>NUCLEOTIDE SEQUENCE</scope>
</reference>
<name>A0A0F9K160_9ZZZZ</name>
<organism evidence="1">
    <name type="scientific">marine sediment metagenome</name>
    <dbReference type="NCBI Taxonomy" id="412755"/>
    <lineage>
        <taxon>unclassified sequences</taxon>
        <taxon>metagenomes</taxon>
        <taxon>ecological metagenomes</taxon>
    </lineage>
</organism>
<proteinExistence type="predicted"/>
<sequence>MSLNTAIALTSLANVKTFMGKESQKDGIWIYSDGASATAATVEVTDTTLILIIT</sequence>
<feature type="non-terminal residue" evidence="1">
    <location>
        <position position="54"/>
    </location>
</feature>
<gene>
    <name evidence="1" type="ORF">LCGC14_1461010</name>
</gene>
<protein>
    <submittedName>
        <fullName evidence="1">Uncharacterized protein</fullName>
    </submittedName>
</protein>
<dbReference type="AlphaFoldDB" id="A0A0F9K160"/>
<accession>A0A0F9K160</accession>
<comment type="caution">
    <text evidence="1">The sequence shown here is derived from an EMBL/GenBank/DDBJ whole genome shotgun (WGS) entry which is preliminary data.</text>
</comment>